<keyword evidence="1" id="KW-0812">Transmembrane</keyword>
<feature type="transmembrane region" description="Helical" evidence="1">
    <location>
        <begin position="154"/>
        <end position="172"/>
    </location>
</feature>
<dbReference type="InterPro" id="IPR012037">
    <property type="entry name" value="Alpha/beta-hydrolase_fam"/>
</dbReference>
<evidence type="ECO:0000259" key="3">
    <source>
        <dbReference type="Pfam" id="PF15420"/>
    </source>
</evidence>
<organism evidence="4 5">
    <name type="scientific">Microbulbifer echini</name>
    <dbReference type="NCBI Taxonomy" id="1529067"/>
    <lineage>
        <taxon>Bacteria</taxon>
        <taxon>Pseudomonadati</taxon>
        <taxon>Pseudomonadota</taxon>
        <taxon>Gammaproteobacteria</taxon>
        <taxon>Cellvibrionales</taxon>
        <taxon>Microbulbiferaceae</taxon>
        <taxon>Microbulbifer</taxon>
    </lineage>
</organism>
<feature type="transmembrane region" description="Helical" evidence="1">
    <location>
        <begin position="36"/>
        <end position="57"/>
    </location>
</feature>
<comment type="caution">
    <text evidence="4">The sequence shown here is derived from an EMBL/GenBank/DDBJ whole genome shotgun (WGS) entry which is preliminary data.</text>
</comment>
<keyword evidence="1" id="KW-0472">Membrane</keyword>
<keyword evidence="4" id="KW-0378">Hydrolase</keyword>
<dbReference type="GO" id="GO:0016787">
    <property type="term" value="F:hydrolase activity"/>
    <property type="evidence" value="ECO:0007669"/>
    <property type="project" value="UniProtKB-KW"/>
</dbReference>
<gene>
    <name evidence="4" type="ORF">ACCI51_15750</name>
</gene>
<keyword evidence="5" id="KW-1185">Reference proteome</keyword>
<evidence type="ECO:0000259" key="2">
    <source>
        <dbReference type="Pfam" id="PF10081"/>
    </source>
</evidence>
<reference evidence="4 5" key="1">
    <citation type="submission" date="2024-08" db="EMBL/GenBank/DDBJ databases">
        <authorList>
            <person name="Ishaq N."/>
        </authorList>
    </citation>
    <scope>NUCLEOTIDE SEQUENCE [LARGE SCALE GENOMIC DNA]</scope>
    <source>
        <strain evidence="4 5">JCM 30400</strain>
    </source>
</reference>
<dbReference type="RefSeq" id="WP_371844425.1">
    <property type="nucleotide sequence ID" value="NZ_JBGMEL010000017.1"/>
</dbReference>
<feature type="domain" description="Alpha/beta-hydrolase N-terminal" evidence="3">
    <location>
        <begin position="23"/>
        <end position="232"/>
    </location>
</feature>
<feature type="transmembrane region" description="Helical" evidence="1">
    <location>
        <begin position="78"/>
        <end position="95"/>
    </location>
</feature>
<evidence type="ECO:0000313" key="5">
    <source>
        <dbReference type="Proteomes" id="UP001569414"/>
    </source>
</evidence>
<evidence type="ECO:0000256" key="1">
    <source>
        <dbReference type="SAM" id="Phobius"/>
    </source>
</evidence>
<dbReference type="InterPro" id="IPR027787">
    <property type="entry name" value="Alpha/beta-hydrolase_catalytic"/>
</dbReference>
<dbReference type="PIRSF" id="PIRSF007542">
    <property type="entry name" value="UCP007542"/>
    <property type="match status" value="1"/>
</dbReference>
<dbReference type="Proteomes" id="UP001569414">
    <property type="component" value="Unassembled WGS sequence"/>
</dbReference>
<sequence length="544" mass="60934">MRLSKTFSVLGLLLGAIFFALSLTPSLIPRSPFMQGVLAGTAFTFGYFIGVFVHWLWNYLELPDIPIGHGVRKLLKRLALVACVSLIFFFLWRGVHWQNSVRALMGMQPVTGAGPFTVGSMALLIFLIFWVMGKGFRRIIRIVTEHLARHIPDRVALLVGLLVAIGLYWGILNGVLLNAGLQTVSFIYEKHDRAIAEGMKAPEDPDKTGGANSLLSWDSVGHQGRRFLTLGPTAEDIRGVAGLGREPIRVFVGLRAAETSMQRAFLALAELKRVNAFEREILLIATPTGAGWVDPGAVNTLEFLYRGDVATVAAQYSYLPSPIALLTDDQKGLVSARALFKVIYEYWEDLPVDTRPRLYLFGLSLGAQLSEDSFDFYDIIDDPIDGALWAGPPFGTGIWRTITDNRDPGTPAWLPQFKGGEIVRFGNQYGGYLGQEPWGRFRIAFLQHASDPIVFFDLRWMLQKPDWMERPRGPDVSPDLQWFPIVTMLQLIADLNLGIAPLEFGHRYSPDGYVLAWMALTEPPDWSEEELKHLRDKLKTYPVR</sequence>
<feature type="transmembrane region" description="Helical" evidence="1">
    <location>
        <begin position="115"/>
        <end position="133"/>
    </location>
</feature>
<accession>A0ABV4NSC1</accession>
<dbReference type="EMBL" id="JBGMEL010000017">
    <property type="protein sequence ID" value="MFA0792003.1"/>
    <property type="molecule type" value="Genomic_DNA"/>
</dbReference>
<name>A0ABV4NSC1_9GAMM</name>
<proteinExistence type="predicted"/>
<dbReference type="Pfam" id="PF15420">
    <property type="entry name" value="Abhydrolase_9_N"/>
    <property type="match status" value="1"/>
</dbReference>
<dbReference type="Pfam" id="PF10081">
    <property type="entry name" value="Abhydrolase_9"/>
    <property type="match status" value="1"/>
</dbReference>
<evidence type="ECO:0000313" key="4">
    <source>
        <dbReference type="EMBL" id="MFA0792003.1"/>
    </source>
</evidence>
<dbReference type="InterPro" id="IPR027788">
    <property type="entry name" value="Alpha/beta-hydrolase_N_dom"/>
</dbReference>
<protein>
    <submittedName>
        <fullName evidence="4">Alpha/beta hydrolase</fullName>
    </submittedName>
</protein>
<feature type="domain" description="Alpha/beta-hydrolase catalytic" evidence="2">
    <location>
        <begin position="248"/>
        <end position="534"/>
    </location>
</feature>
<keyword evidence="1" id="KW-1133">Transmembrane helix</keyword>